<dbReference type="InterPro" id="IPR001503">
    <property type="entry name" value="Glyco_trans_10"/>
</dbReference>
<comment type="pathway">
    <text evidence="2">Protein modification; protein glycosylation.</text>
</comment>
<evidence type="ECO:0000256" key="6">
    <source>
        <dbReference type="ARBA" id="ARBA00023034"/>
    </source>
</evidence>
<dbReference type="InterPro" id="IPR055270">
    <property type="entry name" value="Glyco_tran_10_C"/>
</dbReference>
<dbReference type="EMBL" id="JARKHS020013833">
    <property type="protein sequence ID" value="KAK8775683.1"/>
    <property type="molecule type" value="Genomic_DNA"/>
</dbReference>
<reference evidence="9 10" key="1">
    <citation type="journal article" date="2023" name="Arcadia Sci">
        <title>De novo assembly of a long-read Amblyomma americanum tick genome.</title>
        <authorList>
            <person name="Chou S."/>
            <person name="Poskanzer K.E."/>
            <person name="Rollins M."/>
            <person name="Thuy-Boun P.S."/>
        </authorList>
    </citation>
    <scope>NUCLEOTIDE SEQUENCE [LARGE SCALE GENOMIC DNA]</scope>
    <source>
        <strain evidence="9">F_SG_1</strain>
        <tissue evidence="9">Salivary glands</tissue>
    </source>
</reference>
<feature type="domain" description="Fucosyltransferase C-terminal" evidence="8">
    <location>
        <begin position="1"/>
        <end position="133"/>
    </location>
</feature>
<dbReference type="PANTHER" id="PTHR48438:SF1">
    <property type="entry name" value="ALPHA-(1,3)-FUCOSYLTRANSFERASE C-RELATED"/>
    <property type="match status" value="1"/>
</dbReference>
<dbReference type="EC" id="2.4.1.-" evidence="7"/>
<keyword evidence="6 7" id="KW-0333">Golgi apparatus</keyword>
<evidence type="ECO:0000256" key="4">
    <source>
        <dbReference type="ARBA" id="ARBA00022676"/>
    </source>
</evidence>
<comment type="caution">
    <text evidence="9">The sequence shown here is derived from an EMBL/GenBank/DDBJ whole genome shotgun (WGS) entry which is preliminary data.</text>
</comment>
<sequence>MQKFVPVDIFGRCGRRRCRERHFGCYREIASNYSFYLAFENSICRDYSTEKLFHPLLNDMVPVVMGGVNYSLVAPPGSYIDFASFRTARDLAAHLLELQRRPEAYRRYFDWRKEYAIERPPLGCAACRQIHRLFSRTTAKQPRRSLYKYLWGDAQCMTWEGLLRKKWSP</sequence>
<comment type="subcellular location">
    <subcellularLocation>
        <location evidence="1">Golgi apparatus membrane</location>
        <topology evidence="1">Single-pass type II membrane protein</topology>
    </subcellularLocation>
    <subcellularLocation>
        <location evidence="7">Golgi apparatus</location>
        <location evidence="7">Golgi stack membrane</location>
        <topology evidence="7">Single-pass type II membrane protein</topology>
    </subcellularLocation>
</comment>
<proteinExistence type="inferred from homology"/>
<keyword evidence="10" id="KW-1185">Reference proteome</keyword>
<evidence type="ECO:0000256" key="1">
    <source>
        <dbReference type="ARBA" id="ARBA00004323"/>
    </source>
</evidence>
<keyword evidence="5 7" id="KW-0808">Transferase</keyword>
<evidence type="ECO:0000313" key="10">
    <source>
        <dbReference type="Proteomes" id="UP001321473"/>
    </source>
</evidence>
<dbReference type="Gene3D" id="3.40.50.11660">
    <property type="entry name" value="Glycosyl transferase family 10, C-terminal domain"/>
    <property type="match status" value="1"/>
</dbReference>
<dbReference type="AlphaFoldDB" id="A0AAQ4EML7"/>
<evidence type="ECO:0000313" key="9">
    <source>
        <dbReference type="EMBL" id="KAK8775683.1"/>
    </source>
</evidence>
<dbReference type="GO" id="GO:0008417">
    <property type="term" value="F:fucosyltransferase activity"/>
    <property type="evidence" value="ECO:0007669"/>
    <property type="project" value="InterPro"/>
</dbReference>
<dbReference type="GO" id="GO:0000139">
    <property type="term" value="C:Golgi membrane"/>
    <property type="evidence" value="ECO:0007669"/>
    <property type="project" value="UniProtKB-SubCell"/>
</dbReference>
<evidence type="ECO:0000256" key="5">
    <source>
        <dbReference type="ARBA" id="ARBA00022679"/>
    </source>
</evidence>
<comment type="similarity">
    <text evidence="3 7">Belongs to the glycosyltransferase 10 family.</text>
</comment>
<organism evidence="9 10">
    <name type="scientific">Amblyomma americanum</name>
    <name type="common">Lone star tick</name>
    <dbReference type="NCBI Taxonomy" id="6943"/>
    <lineage>
        <taxon>Eukaryota</taxon>
        <taxon>Metazoa</taxon>
        <taxon>Ecdysozoa</taxon>
        <taxon>Arthropoda</taxon>
        <taxon>Chelicerata</taxon>
        <taxon>Arachnida</taxon>
        <taxon>Acari</taxon>
        <taxon>Parasitiformes</taxon>
        <taxon>Ixodida</taxon>
        <taxon>Ixodoidea</taxon>
        <taxon>Ixodidae</taxon>
        <taxon>Amblyomminae</taxon>
        <taxon>Amblyomma</taxon>
    </lineage>
</organism>
<dbReference type="InterPro" id="IPR038577">
    <property type="entry name" value="GT10-like_C_sf"/>
</dbReference>
<keyword evidence="7" id="KW-0812">Transmembrane</keyword>
<dbReference type="PANTHER" id="PTHR48438">
    <property type="entry name" value="ALPHA-(1,3)-FUCOSYLTRANSFERASE C-RELATED"/>
    <property type="match status" value="1"/>
</dbReference>
<dbReference type="SUPFAM" id="SSF53756">
    <property type="entry name" value="UDP-Glycosyltransferase/glycogen phosphorylase"/>
    <property type="match status" value="1"/>
</dbReference>
<evidence type="ECO:0000259" key="8">
    <source>
        <dbReference type="Pfam" id="PF00852"/>
    </source>
</evidence>
<keyword evidence="4 7" id="KW-0328">Glycosyltransferase</keyword>
<evidence type="ECO:0000256" key="2">
    <source>
        <dbReference type="ARBA" id="ARBA00004922"/>
    </source>
</evidence>
<dbReference type="Proteomes" id="UP001321473">
    <property type="component" value="Unassembled WGS sequence"/>
</dbReference>
<protein>
    <recommendedName>
        <fullName evidence="7">Fucosyltransferase</fullName>
        <ecNumber evidence="7">2.4.1.-</ecNumber>
    </recommendedName>
</protein>
<evidence type="ECO:0000256" key="7">
    <source>
        <dbReference type="RuleBase" id="RU003832"/>
    </source>
</evidence>
<keyword evidence="7" id="KW-0472">Membrane</keyword>
<feature type="non-terminal residue" evidence="9">
    <location>
        <position position="169"/>
    </location>
</feature>
<accession>A0AAQ4EML7</accession>
<dbReference type="GO" id="GO:0032580">
    <property type="term" value="C:Golgi cisterna membrane"/>
    <property type="evidence" value="ECO:0007669"/>
    <property type="project" value="UniProtKB-SubCell"/>
</dbReference>
<name>A0AAQ4EML7_AMBAM</name>
<dbReference type="Pfam" id="PF00852">
    <property type="entry name" value="Glyco_transf_10"/>
    <property type="match status" value="1"/>
</dbReference>
<evidence type="ECO:0000256" key="3">
    <source>
        <dbReference type="ARBA" id="ARBA00008919"/>
    </source>
</evidence>
<gene>
    <name evidence="9" type="ORF">V5799_030971</name>
</gene>